<evidence type="ECO:0000256" key="1">
    <source>
        <dbReference type="SAM" id="MobiDB-lite"/>
    </source>
</evidence>
<evidence type="ECO:0008006" key="3">
    <source>
        <dbReference type="Google" id="ProtNLM"/>
    </source>
</evidence>
<name>A0A7S0RCT4_9CHLO</name>
<proteinExistence type="predicted"/>
<dbReference type="AlphaFoldDB" id="A0A7S0RCT4"/>
<dbReference type="SMART" id="SM01388">
    <property type="entry name" value="Mob1_phocein"/>
    <property type="match status" value="1"/>
</dbReference>
<dbReference type="InterPro" id="IPR036703">
    <property type="entry name" value="MOB_kinase_act_sf"/>
</dbReference>
<dbReference type="Gene3D" id="1.20.140.30">
    <property type="entry name" value="MOB kinase activator"/>
    <property type="match status" value="1"/>
</dbReference>
<evidence type="ECO:0000313" key="2">
    <source>
        <dbReference type="EMBL" id="CAD8673204.1"/>
    </source>
</evidence>
<dbReference type="EMBL" id="HBFA01022968">
    <property type="protein sequence ID" value="CAD8673204.1"/>
    <property type="molecule type" value="Transcribed_RNA"/>
</dbReference>
<dbReference type="SUPFAM" id="SSF101152">
    <property type="entry name" value="Mob1/phocein"/>
    <property type="match status" value="1"/>
</dbReference>
<accession>A0A7S0RCT4</accession>
<dbReference type="Pfam" id="PF03637">
    <property type="entry name" value="Mob1_phocein"/>
    <property type="match status" value="1"/>
</dbReference>
<reference evidence="2" key="1">
    <citation type="submission" date="2021-01" db="EMBL/GenBank/DDBJ databases">
        <authorList>
            <person name="Corre E."/>
            <person name="Pelletier E."/>
            <person name="Niang G."/>
            <person name="Scheremetjew M."/>
            <person name="Finn R."/>
            <person name="Kale V."/>
            <person name="Holt S."/>
            <person name="Cochrane G."/>
            <person name="Meng A."/>
            <person name="Brown T."/>
            <person name="Cohen L."/>
        </authorList>
    </citation>
    <scope>NUCLEOTIDE SEQUENCE</scope>
    <source>
        <strain evidence="2">CCMP722</strain>
    </source>
</reference>
<sequence length="284" mass="32596">METNGAVTLEEAGDSPTSPGMFVASKQLRDRRGCRSENLRDWPILPREEFTGPLGAHAYIQQCIRIDPANVEHICECDNSMWDEGLWQLEHLRQVALELSGLVVLLLDVCTKEKCPQMKASDEWVFLCAAHRLPQECCAIDYIAHTLEGTTAVLNSNRWLPARGTPPPPESEKVFKSIARRLHRIFAHVFFHHMHIFQLFEDQHHLCQRFLHLIKRYHWIKPHQLIIPSNFFAMRAAPGAGYYHAGEEAGDSMMGARFVAFDPDKPREDEDEELDLDELIKEMS</sequence>
<protein>
    <recommendedName>
        <fullName evidence="3">Mob1/phocein</fullName>
    </recommendedName>
</protein>
<feature type="region of interest" description="Disordered" evidence="1">
    <location>
        <begin position="1"/>
        <end position="22"/>
    </location>
</feature>
<gene>
    <name evidence="2" type="ORF">POBO1169_LOCUS11670</name>
</gene>
<dbReference type="PANTHER" id="PTHR22599">
    <property type="entry name" value="MPS ONE BINDER KINASE ACTIVATOR-LIKE MOB"/>
    <property type="match status" value="1"/>
</dbReference>
<dbReference type="InterPro" id="IPR005301">
    <property type="entry name" value="MOB_kinase_act_fam"/>
</dbReference>
<organism evidence="2">
    <name type="scientific">Pyramimonas obovata</name>
    <dbReference type="NCBI Taxonomy" id="1411642"/>
    <lineage>
        <taxon>Eukaryota</taxon>
        <taxon>Viridiplantae</taxon>
        <taxon>Chlorophyta</taxon>
        <taxon>Pyramimonadophyceae</taxon>
        <taxon>Pyramimonadales</taxon>
        <taxon>Pyramimonadaceae</taxon>
        <taxon>Pyramimonas</taxon>
        <taxon>Pyramimonas incertae sedis</taxon>
    </lineage>
</organism>